<dbReference type="InterPro" id="IPR017972">
    <property type="entry name" value="Cyt_P450_CS"/>
</dbReference>
<dbReference type="RefSeq" id="WP_270027648.1">
    <property type="nucleotide sequence ID" value="NZ_JAPDDP010000049.1"/>
</dbReference>
<proteinExistence type="predicted"/>
<evidence type="ECO:0000313" key="2">
    <source>
        <dbReference type="Proteomes" id="UP001147653"/>
    </source>
</evidence>
<dbReference type="PROSITE" id="PS00086">
    <property type="entry name" value="CYTOCHROME_P450"/>
    <property type="match status" value="1"/>
</dbReference>
<reference evidence="1" key="1">
    <citation type="submission" date="2022-10" db="EMBL/GenBank/DDBJ databases">
        <title>The WGS of Solirubrobacter phytolaccae KCTC 29190.</title>
        <authorList>
            <person name="Jiang Z."/>
        </authorList>
    </citation>
    <scope>NUCLEOTIDE SEQUENCE</scope>
    <source>
        <strain evidence="1">KCTC 29190</strain>
    </source>
</reference>
<accession>A0A9X3NE37</accession>
<dbReference type="EMBL" id="JAPDDP010000049">
    <property type="protein sequence ID" value="MDA0183255.1"/>
    <property type="molecule type" value="Genomic_DNA"/>
</dbReference>
<keyword evidence="2" id="KW-1185">Reference proteome</keyword>
<name>A0A9X3NE37_9ACTN</name>
<protein>
    <submittedName>
        <fullName evidence="1">Uncharacterized protein</fullName>
    </submittedName>
</protein>
<evidence type="ECO:0000313" key="1">
    <source>
        <dbReference type="EMBL" id="MDA0183255.1"/>
    </source>
</evidence>
<dbReference type="AlphaFoldDB" id="A0A9X3NE37"/>
<sequence>MLDLPVPDPGPPGPFATMPWLRATVSRFANAETHARRRALAEARLATLDPAELAAAASRAKATADAAPHDPSAAPRGLAVAGDAFPGVPVAYLPVAVLAAATGVADPVAAITHTRVVAAAYHPGTDAPGADGALAELVDLLPAGEPEALAQHVALLVQACEATAGLIRGDTLPVKATKRVAADGTVVAVDLTGRPFGEGPRRCPGEWHARALAEALR</sequence>
<dbReference type="GO" id="GO:0016705">
    <property type="term" value="F:oxidoreductase activity, acting on paired donors, with incorporation or reduction of molecular oxygen"/>
    <property type="evidence" value="ECO:0007669"/>
    <property type="project" value="InterPro"/>
</dbReference>
<gene>
    <name evidence="1" type="ORF">OJ997_23290</name>
</gene>
<dbReference type="Proteomes" id="UP001147653">
    <property type="component" value="Unassembled WGS sequence"/>
</dbReference>
<organism evidence="1 2">
    <name type="scientific">Solirubrobacter phytolaccae</name>
    <dbReference type="NCBI Taxonomy" id="1404360"/>
    <lineage>
        <taxon>Bacteria</taxon>
        <taxon>Bacillati</taxon>
        <taxon>Actinomycetota</taxon>
        <taxon>Thermoleophilia</taxon>
        <taxon>Solirubrobacterales</taxon>
        <taxon>Solirubrobacteraceae</taxon>
        <taxon>Solirubrobacter</taxon>
    </lineage>
</organism>
<comment type="caution">
    <text evidence="1">The sequence shown here is derived from an EMBL/GenBank/DDBJ whole genome shotgun (WGS) entry which is preliminary data.</text>
</comment>
<dbReference type="GO" id="GO:0005506">
    <property type="term" value="F:iron ion binding"/>
    <property type="evidence" value="ECO:0007669"/>
    <property type="project" value="InterPro"/>
</dbReference>